<evidence type="ECO:0000313" key="2">
    <source>
        <dbReference type="EMBL" id="KLT41570.1"/>
    </source>
</evidence>
<gene>
    <name evidence="2" type="ORF">CC85DRAFT_118668</name>
</gene>
<dbReference type="EMBL" id="KQ087216">
    <property type="protein sequence ID" value="KLT41570.1"/>
    <property type="molecule type" value="Genomic_DNA"/>
</dbReference>
<feature type="compositionally biased region" description="Basic residues" evidence="1">
    <location>
        <begin position="64"/>
        <end position="77"/>
    </location>
</feature>
<sequence length="350" mass="39348">MDSLTIVRMPVPVIHYPDSPASAGPSHMLRLAHKRSQPFHQHAAHRKTTAFSARRQHNVSGSQSHRHRNVSGTRRQHNISGTRRYNNGSGTYARHRNVFGPPPPIHTHLPSPRRRHQSLIKPFLVRTPRTPPSSPMLARMPVSPRPPRPWTPLLIADDAVSVRSTRPCSPAFGPAHPKSQRRKLRHAVRSLLGNIIRRQREDIDEEDEDEDEPQLLGFTGGAPLRPHRSPGAESFHATSGRVALEPTRSLSPPVRMSTMAVDDDHDSPMHPHLIMRPRTRRLHDRLVSRFSDSSEDSESDGVSIFSLSKHAKQIHPLMRGRKWSSAPSLTRSTLRALSVSQGRRGKSLDL</sequence>
<dbReference type="GeneID" id="28979967"/>
<dbReference type="AlphaFoldDB" id="A0A0J0XKF3"/>
<accession>A0A0J0XKF3</accession>
<feature type="region of interest" description="Disordered" evidence="1">
    <location>
        <begin position="54"/>
        <end position="92"/>
    </location>
</feature>
<organism evidence="2 3">
    <name type="scientific">Cutaneotrichosporon oleaginosum</name>
    <dbReference type="NCBI Taxonomy" id="879819"/>
    <lineage>
        <taxon>Eukaryota</taxon>
        <taxon>Fungi</taxon>
        <taxon>Dikarya</taxon>
        <taxon>Basidiomycota</taxon>
        <taxon>Agaricomycotina</taxon>
        <taxon>Tremellomycetes</taxon>
        <taxon>Trichosporonales</taxon>
        <taxon>Trichosporonaceae</taxon>
        <taxon>Cutaneotrichosporon</taxon>
    </lineage>
</organism>
<evidence type="ECO:0000313" key="3">
    <source>
        <dbReference type="Proteomes" id="UP000053611"/>
    </source>
</evidence>
<name>A0A0J0XKF3_9TREE</name>
<evidence type="ECO:0000256" key="1">
    <source>
        <dbReference type="SAM" id="MobiDB-lite"/>
    </source>
</evidence>
<protein>
    <submittedName>
        <fullName evidence="2">Uncharacterized protein</fullName>
    </submittedName>
</protein>
<feature type="compositionally biased region" description="Polar residues" evidence="1">
    <location>
        <begin position="78"/>
        <end position="90"/>
    </location>
</feature>
<proteinExistence type="predicted"/>
<feature type="region of interest" description="Disordered" evidence="1">
    <location>
        <begin position="200"/>
        <end position="254"/>
    </location>
</feature>
<keyword evidence="3" id="KW-1185">Reference proteome</keyword>
<feature type="region of interest" description="Disordered" evidence="1">
    <location>
        <begin position="125"/>
        <end position="144"/>
    </location>
</feature>
<feature type="compositionally biased region" description="Acidic residues" evidence="1">
    <location>
        <begin position="202"/>
        <end position="213"/>
    </location>
</feature>
<dbReference type="Proteomes" id="UP000053611">
    <property type="component" value="Unassembled WGS sequence"/>
</dbReference>
<dbReference type="RefSeq" id="XP_018278061.1">
    <property type="nucleotide sequence ID" value="XM_018419364.1"/>
</dbReference>
<reference evidence="2 3" key="1">
    <citation type="submission" date="2015-03" db="EMBL/GenBank/DDBJ databases">
        <title>Genomics and transcriptomics of the oil-accumulating basidiomycete yeast T. oleaginosus allow insights into substrate utilization and the diverse evolutionary trajectories of mating systems in fungi.</title>
        <authorList>
            <consortium name="DOE Joint Genome Institute"/>
            <person name="Kourist R."/>
            <person name="Kracht O."/>
            <person name="Bracharz F."/>
            <person name="Lipzen A."/>
            <person name="Nolan M."/>
            <person name="Ohm R."/>
            <person name="Grigoriev I."/>
            <person name="Sun S."/>
            <person name="Heitman J."/>
            <person name="Bruck T."/>
            <person name="Nowrousian M."/>
        </authorList>
    </citation>
    <scope>NUCLEOTIDE SEQUENCE [LARGE SCALE GENOMIC DNA]</scope>
    <source>
        <strain evidence="2 3">IBC0246</strain>
    </source>
</reference>